<protein>
    <recommendedName>
        <fullName evidence="3">Rho-GAP domain-containing protein</fullName>
    </recommendedName>
</protein>
<feature type="compositionally biased region" description="Polar residues" evidence="2">
    <location>
        <begin position="495"/>
        <end position="505"/>
    </location>
</feature>
<dbReference type="PANTHER" id="PTHR23176:SF129">
    <property type="entry name" value="RHO GTPASE ACTIVATING PROTEIN AT 16F, ISOFORM E-RELATED"/>
    <property type="match status" value="1"/>
</dbReference>
<dbReference type="STRING" id="4829.A0A168MAP0"/>
<proteinExistence type="predicted"/>
<dbReference type="OMA" id="RIANHAN"/>
<dbReference type="Pfam" id="PF00620">
    <property type="entry name" value="RhoGAP"/>
    <property type="match status" value="1"/>
</dbReference>
<dbReference type="InterPro" id="IPR050729">
    <property type="entry name" value="Rho-GAP"/>
</dbReference>
<dbReference type="PROSITE" id="PS50238">
    <property type="entry name" value="RHOGAP"/>
    <property type="match status" value="1"/>
</dbReference>
<evidence type="ECO:0000313" key="5">
    <source>
        <dbReference type="Proteomes" id="UP000078561"/>
    </source>
</evidence>
<accession>A0A168MAP0</accession>
<sequence>MPSPFSDSSSITSVTSTSSTSTSSSAFSFDGAEVNHGSSSNSNNNNNNASSVLSKLAGTVRDTRTMVEQKKLELNASMQERLPEWRSRGVMYGNRARETSMEWSRKGKEAVDRWKKDRVDRSIDLGETHSVFGQPLETAVLYTKLTEHDHIPVVVRRCINYLDEHGIHEVGIYRIPGSTLAVNKLRSTFDSGYDCDFYATLPDPNVVATLLKMYLRELPAPIIPQEVGQEYKQHISRFIGQQHGNEDHDHITADLFDMPKTDKLPPITPDLLDAIRTTTTKLPPINLYLLNVLCQHLRRIANHANENKMTTSNLALIFIPTLNIGRLLFHCMVDHYSKVFGDVPEVTSLPTMPAIPTCLSVSSPSSTPASASTSSSSITSVSAGPMQPCPQKPLPPPLPHKPKHITIPKPPRRQNKSLDLGRIHRHARSEHTKTLSDTDVTSMITPPLPPPKPQRSPIAKPVVEYFKPNVDRLAENKPRSRSVSSTHPPPLPPSIKSSAIRNRSGSRVEAIGRQFEQIMSKTSSLSPSSSISSASPSSFAN</sequence>
<feature type="region of interest" description="Disordered" evidence="2">
    <location>
        <begin position="360"/>
        <end position="458"/>
    </location>
</feature>
<dbReference type="SMART" id="SM00324">
    <property type="entry name" value="RhoGAP"/>
    <property type="match status" value="1"/>
</dbReference>
<organism evidence="4">
    <name type="scientific">Absidia glauca</name>
    <name type="common">Pin mould</name>
    <dbReference type="NCBI Taxonomy" id="4829"/>
    <lineage>
        <taxon>Eukaryota</taxon>
        <taxon>Fungi</taxon>
        <taxon>Fungi incertae sedis</taxon>
        <taxon>Mucoromycota</taxon>
        <taxon>Mucoromycotina</taxon>
        <taxon>Mucoromycetes</taxon>
        <taxon>Mucorales</taxon>
        <taxon>Cunninghamellaceae</taxon>
        <taxon>Absidia</taxon>
    </lineage>
</organism>
<feature type="compositionally biased region" description="Pro residues" evidence="2">
    <location>
        <begin position="387"/>
        <end position="399"/>
    </location>
</feature>
<dbReference type="OrthoDB" id="185175at2759"/>
<feature type="compositionally biased region" description="Low complexity" evidence="2">
    <location>
        <begin position="520"/>
        <end position="541"/>
    </location>
</feature>
<dbReference type="GO" id="GO:0005096">
    <property type="term" value="F:GTPase activator activity"/>
    <property type="evidence" value="ECO:0007669"/>
    <property type="project" value="UniProtKB-KW"/>
</dbReference>
<dbReference type="EMBL" id="LT552062">
    <property type="protein sequence ID" value="SAL98206.1"/>
    <property type="molecule type" value="Genomic_DNA"/>
</dbReference>
<dbReference type="GO" id="GO:0007165">
    <property type="term" value="P:signal transduction"/>
    <property type="evidence" value="ECO:0007669"/>
    <property type="project" value="InterPro"/>
</dbReference>
<reference evidence="4" key="1">
    <citation type="submission" date="2016-04" db="EMBL/GenBank/DDBJ databases">
        <authorList>
            <person name="Evans L.H."/>
            <person name="Alamgir A."/>
            <person name="Owens N."/>
            <person name="Weber N.D."/>
            <person name="Virtaneva K."/>
            <person name="Barbian K."/>
            <person name="Babar A."/>
            <person name="Rosenke K."/>
        </authorList>
    </citation>
    <scope>NUCLEOTIDE SEQUENCE [LARGE SCALE GENOMIC DNA]</scope>
    <source>
        <strain evidence="4">CBS 101.48</strain>
    </source>
</reference>
<dbReference type="InParanoid" id="A0A168MAP0"/>
<evidence type="ECO:0000313" key="4">
    <source>
        <dbReference type="EMBL" id="SAL98206.1"/>
    </source>
</evidence>
<keyword evidence="1" id="KW-0343">GTPase activation</keyword>
<gene>
    <name evidence="4" type="primary">ABSGL_03735.1 scaffold 4673</name>
</gene>
<dbReference type="AlphaFoldDB" id="A0A168MAP0"/>
<feature type="domain" description="Rho-GAP" evidence="3">
    <location>
        <begin position="134"/>
        <end position="351"/>
    </location>
</feature>
<evidence type="ECO:0000256" key="2">
    <source>
        <dbReference type="SAM" id="MobiDB-lite"/>
    </source>
</evidence>
<dbReference type="InterPro" id="IPR000198">
    <property type="entry name" value="RhoGAP_dom"/>
</dbReference>
<feature type="compositionally biased region" description="Low complexity" evidence="2">
    <location>
        <begin position="360"/>
        <end position="386"/>
    </location>
</feature>
<feature type="region of interest" description="Disordered" evidence="2">
    <location>
        <begin position="1"/>
        <end position="28"/>
    </location>
</feature>
<dbReference type="SUPFAM" id="SSF48350">
    <property type="entry name" value="GTPase activation domain, GAP"/>
    <property type="match status" value="1"/>
</dbReference>
<dbReference type="Gene3D" id="1.10.555.10">
    <property type="entry name" value="Rho GTPase activation protein"/>
    <property type="match status" value="1"/>
</dbReference>
<keyword evidence="5" id="KW-1185">Reference proteome</keyword>
<dbReference type="Proteomes" id="UP000078561">
    <property type="component" value="Unassembled WGS sequence"/>
</dbReference>
<dbReference type="GO" id="GO:0005737">
    <property type="term" value="C:cytoplasm"/>
    <property type="evidence" value="ECO:0007669"/>
    <property type="project" value="TreeGrafter"/>
</dbReference>
<feature type="region of interest" description="Disordered" evidence="2">
    <location>
        <begin position="474"/>
        <end position="541"/>
    </location>
</feature>
<dbReference type="PANTHER" id="PTHR23176">
    <property type="entry name" value="RHO/RAC/CDC GTPASE-ACTIVATING PROTEIN"/>
    <property type="match status" value="1"/>
</dbReference>
<dbReference type="InterPro" id="IPR008936">
    <property type="entry name" value="Rho_GTPase_activation_prot"/>
</dbReference>
<evidence type="ECO:0000256" key="1">
    <source>
        <dbReference type="ARBA" id="ARBA00022468"/>
    </source>
</evidence>
<evidence type="ECO:0000259" key="3">
    <source>
        <dbReference type="PROSITE" id="PS50238"/>
    </source>
</evidence>
<feature type="compositionally biased region" description="Basic residues" evidence="2">
    <location>
        <begin position="400"/>
        <end position="415"/>
    </location>
</feature>
<name>A0A168MAP0_ABSGL</name>